<evidence type="ECO:0000313" key="6">
    <source>
        <dbReference type="Proteomes" id="UP000192315"/>
    </source>
</evidence>
<keyword evidence="6" id="KW-1185">Reference proteome</keyword>
<reference evidence="4 6" key="3">
    <citation type="submission" date="2017-04" db="EMBL/GenBank/DDBJ databases">
        <authorList>
            <person name="Varghese N."/>
            <person name="Submissions S."/>
        </authorList>
    </citation>
    <scope>NUCLEOTIDE SEQUENCE [LARGE SCALE GENOMIC DNA]</scope>
    <source>
        <strain evidence="4 6">DSM 9789</strain>
    </source>
</reference>
<dbReference type="AlphaFoldDB" id="Q6L196"/>
<dbReference type="EMBL" id="AE017261">
    <property type="protein sequence ID" value="AAT43256.1"/>
    <property type="molecule type" value="Genomic_DNA"/>
</dbReference>
<dbReference type="InterPro" id="IPR036380">
    <property type="entry name" value="Isochorismatase-like_sf"/>
</dbReference>
<dbReference type="FunCoup" id="Q6L196">
    <property type="interactions" value="32"/>
</dbReference>
<dbReference type="STRING" id="263820.PTO0671"/>
<sequence length="176" mass="20189">MDVLIVIDMLNDFIHGALKTDEALKTVGPASRVVEIFHNKNLPVIYACDSHNKYDFEMKLWGEHAMKNSWGSKIIDELKLNPGDFIIEKHFYSAFHDTNLDAILNYLNAGRLFLIGLDADICVRHTTADAFYLGYETIIIKDAVAARIDKNWEDYYKRVYGSKIITLNDLEESIKN</sequence>
<dbReference type="OrthoDB" id="9194at2157"/>
<name>Q6L196_PICTO</name>
<feature type="domain" description="Isochorismatase-like" evidence="2">
    <location>
        <begin position="3"/>
        <end position="166"/>
    </location>
</feature>
<dbReference type="InterPro" id="IPR000868">
    <property type="entry name" value="Isochorismatase-like_dom"/>
</dbReference>
<dbReference type="PANTHER" id="PTHR43540">
    <property type="entry name" value="PEROXYUREIDOACRYLATE/UREIDOACRYLATE AMIDOHYDROLASE-RELATED"/>
    <property type="match status" value="1"/>
</dbReference>
<dbReference type="Proteomes" id="UP000192315">
    <property type="component" value="Unassembled WGS sequence"/>
</dbReference>
<dbReference type="Pfam" id="PF00857">
    <property type="entry name" value="Isochorismatase"/>
    <property type="match status" value="1"/>
</dbReference>
<dbReference type="EMBL" id="FWYE01000001">
    <property type="protein sequence ID" value="SMD30437.1"/>
    <property type="molecule type" value="Genomic_DNA"/>
</dbReference>
<dbReference type="GeneID" id="2845332"/>
<evidence type="ECO:0000313" key="5">
    <source>
        <dbReference type="Proteomes" id="UP000000438"/>
    </source>
</evidence>
<keyword evidence="1 3" id="KW-0378">Hydrolase</keyword>
<dbReference type="KEGG" id="pto:PTO0671"/>
<dbReference type="InParanoid" id="Q6L196"/>
<dbReference type="PaxDb" id="263820-PTO0671"/>
<dbReference type="Gene3D" id="3.40.50.850">
    <property type="entry name" value="Isochorismatase-like"/>
    <property type="match status" value="1"/>
</dbReference>
<dbReference type="EC" id="3.3.2.1" evidence="3"/>
<dbReference type="PANTHER" id="PTHR43540:SF6">
    <property type="entry name" value="ISOCHORISMATASE-LIKE DOMAIN-CONTAINING PROTEIN"/>
    <property type="match status" value="1"/>
</dbReference>
<dbReference type="PATRIC" id="fig|263820.9.peg.706"/>
<dbReference type="RefSeq" id="WP_011177472.1">
    <property type="nucleotide sequence ID" value="NC_005877.1"/>
</dbReference>
<evidence type="ECO:0000313" key="3">
    <source>
        <dbReference type="EMBL" id="AAT43256.1"/>
    </source>
</evidence>
<proteinExistence type="predicted"/>
<accession>A0A8G2FVU4</accession>
<organism evidence="3 5">
    <name type="scientific">Picrophilus torridus (strain ATCC 700027 / DSM 9790 / JCM 10055 / NBRC 100828 / KAW 2/3)</name>
    <dbReference type="NCBI Taxonomy" id="1122961"/>
    <lineage>
        <taxon>Archaea</taxon>
        <taxon>Methanobacteriati</taxon>
        <taxon>Thermoplasmatota</taxon>
        <taxon>Thermoplasmata</taxon>
        <taxon>Thermoplasmatales</taxon>
        <taxon>Picrophilaceae</taxon>
        <taxon>Picrophilus</taxon>
    </lineage>
</organism>
<gene>
    <name evidence="3" type="ordered locus">PTO0671</name>
    <name evidence="4" type="ORF">SAMN02745355_0318</name>
</gene>
<evidence type="ECO:0000259" key="2">
    <source>
        <dbReference type="Pfam" id="PF00857"/>
    </source>
</evidence>
<dbReference type="eggNOG" id="arCOG01943">
    <property type="taxonomic scope" value="Archaea"/>
</dbReference>
<protein>
    <submittedName>
        <fullName evidence="3">Isochorismatase</fullName>
        <ecNumber evidence="3">3.3.2.1</ecNumber>
    </submittedName>
    <submittedName>
        <fullName evidence="4">Nicotinamidase-related amidase</fullName>
    </submittedName>
</protein>
<dbReference type="Proteomes" id="UP000000438">
    <property type="component" value="Chromosome"/>
</dbReference>
<evidence type="ECO:0000256" key="1">
    <source>
        <dbReference type="ARBA" id="ARBA00022801"/>
    </source>
</evidence>
<dbReference type="InterPro" id="IPR050272">
    <property type="entry name" value="Isochorismatase-like_hydrls"/>
</dbReference>
<reference evidence="3 5" key="1">
    <citation type="journal article" date="2004" name="Proc. Natl. Acad. Sci. U.S.A.">
        <title>Genome sequence of Picrophilus torridus and its implications for life around pH 0.</title>
        <authorList>
            <person name="Futterer O."/>
            <person name="Angelov A."/>
            <person name="Liesegang H."/>
            <person name="Gottschalk G."/>
            <person name="Schleper C."/>
            <person name="Schepers B."/>
            <person name="Dock C."/>
            <person name="Antranikian G."/>
            <person name="Liebl W."/>
        </authorList>
    </citation>
    <scope>NUCLEOTIDE SEQUENCE [LARGE SCALE GENOMIC DNA]</scope>
    <source>
        <strain evidence="5">ATCC 700027 / DSM 9790 / JCM 10055 / NBRC 100828</strain>
        <strain evidence="3">DSM 9790</strain>
    </source>
</reference>
<accession>Q6L196</accession>
<dbReference type="HOGENOM" id="CLU_068979_8_4_2"/>
<dbReference type="SUPFAM" id="SSF52499">
    <property type="entry name" value="Isochorismatase-like hydrolases"/>
    <property type="match status" value="1"/>
</dbReference>
<reference evidence="3" key="2">
    <citation type="submission" date="2004-02" db="EMBL/GenBank/DDBJ databases">
        <authorList>
            <person name="Fuetterer O."/>
            <person name="Angelov A."/>
            <person name="Liesegang H."/>
            <person name="Gottschalk G."/>
            <person name="Schleper C."/>
            <person name="Schepers B."/>
            <person name="Dock C."/>
            <person name="Antranikian G."/>
            <person name="Liebl W."/>
        </authorList>
    </citation>
    <scope>NUCLEOTIDE SEQUENCE</scope>
    <source>
        <strain evidence="3">DSM 9790</strain>
    </source>
</reference>
<dbReference type="CDD" id="cd00431">
    <property type="entry name" value="cysteine_hydrolases"/>
    <property type="match status" value="1"/>
</dbReference>
<evidence type="ECO:0000313" key="4">
    <source>
        <dbReference type="EMBL" id="SMD30437.1"/>
    </source>
</evidence>
<dbReference type="GO" id="GO:0008908">
    <property type="term" value="F:isochorismatase activity"/>
    <property type="evidence" value="ECO:0007669"/>
    <property type="project" value="UniProtKB-EC"/>
</dbReference>